<name>A0A382IB41_9ZZZZ</name>
<sequence length="351" mass="39511">MYAKKISILAILGILPMVSSAHHNVGANFDLSITKELEGEITNILWRNPHIAFTLGVKDNTGRQTEWNIETHSLSIMRRMDVAEPFVAVGDTVKVAGWSARRGQGMFANNMLLPSGEEFVFTFSPKPADLRWSDRLWGTNERWFAKSGNTSASERGIFRIWSTTFSAEAQAVPSEAARTGFLDLRDYPLTAEARALQKAFDPITDDPLLNCGLKGMPGIMNNPYPMEFVDRGDTIEMRIEEYDTIRIIHMNDQTVLEPEPSIYGYSTGYWDDETLVVQTSHNNWGHFKGSGIRTSSDISFVEQFTPTRDGGRLEYQLIVTDPATFTEPVELKKAWVWLPDVAVEPYDCIAD</sequence>
<dbReference type="EMBL" id="UINC01065851">
    <property type="protein sequence ID" value="SVB95941.1"/>
    <property type="molecule type" value="Genomic_DNA"/>
</dbReference>
<organism evidence="1">
    <name type="scientific">marine metagenome</name>
    <dbReference type="NCBI Taxonomy" id="408172"/>
    <lineage>
        <taxon>unclassified sequences</taxon>
        <taxon>metagenomes</taxon>
        <taxon>ecological metagenomes</taxon>
    </lineage>
</organism>
<dbReference type="InterPro" id="IPR046150">
    <property type="entry name" value="DUF6152"/>
</dbReference>
<dbReference type="AlphaFoldDB" id="A0A382IB41"/>
<accession>A0A382IB41</accession>
<evidence type="ECO:0000313" key="1">
    <source>
        <dbReference type="EMBL" id="SVB95941.1"/>
    </source>
</evidence>
<proteinExistence type="predicted"/>
<dbReference type="Pfam" id="PF19649">
    <property type="entry name" value="DUF6152"/>
    <property type="match status" value="1"/>
</dbReference>
<protein>
    <submittedName>
        <fullName evidence="1">Uncharacterized protein</fullName>
    </submittedName>
</protein>
<gene>
    <name evidence="1" type="ORF">METZ01_LOCUS248795</name>
</gene>
<reference evidence="1" key="1">
    <citation type="submission" date="2018-05" db="EMBL/GenBank/DDBJ databases">
        <authorList>
            <person name="Lanie J.A."/>
            <person name="Ng W.-L."/>
            <person name="Kazmierczak K.M."/>
            <person name="Andrzejewski T.M."/>
            <person name="Davidsen T.M."/>
            <person name="Wayne K.J."/>
            <person name="Tettelin H."/>
            <person name="Glass J.I."/>
            <person name="Rusch D."/>
            <person name="Podicherti R."/>
            <person name="Tsui H.-C.T."/>
            <person name="Winkler M.E."/>
        </authorList>
    </citation>
    <scope>NUCLEOTIDE SEQUENCE</scope>
</reference>